<evidence type="ECO:0000313" key="2">
    <source>
        <dbReference type="Proteomes" id="UP001162030"/>
    </source>
</evidence>
<keyword evidence="2" id="KW-1185">Reference proteome</keyword>
<reference evidence="1 2" key="1">
    <citation type="submission" date="2023-03" db="EMBL/GenBank/DDBJ databases">
        <authorList>
            <person name="Pearce D."/>
        </authorList>
    </citation>
    <scope>NUCLEOTIDE SEQUENCE [LARGE SCALE GENOMIC DNA]</scope>
    <source>
        <strain evidence="1">Msz</strain>
    </source>
</reference>
<evidence type="ECO:0000313" key="1">
    <source>
        <dbReference type="EMBL" id="CAI8720447.1"/>
    </source>
</evidence>
<organism evidence="1 2">
    <name type="scientific">Methylocaldum szegediense</name>
    <dbReference type="NCBI Taxonomy" id="73780"/>
    <lineage>
        <taxon>Bacteria</taxon>
        <taxon>Pseudomonadati</taxon>
        <taxon>Pseudomonadota</taxon>
        <taxon>Gammaproteobacteria</taxon>
        <taxon>Methylococcales</taxon>
        <taxon>Methylococcaceae</taxon>
        <taxon>Methylocaldum</taxon>
    </lineage>
</organism>
<protein>
    <submittedName>
        <fullName evidence="1">Uncharacterized protein</fullName>
    </submittedName>
</protein>
<name>A0ABM9HVU5_9GAMM</name>
<proteinExistence type="predicted"/>
<sequence>MLSVEIKLLSTGAPGDELVLTMYGRFARFSSVSTFAALFDVPSRLV</sequence>
<dbReference type="EMBL" id="OX458333">
    <property type="protein sequence ID" value="CAI8720447.1"/>
    <property type="molecule type" value="Genomic_DNA"/>
</dbReference>
<dbReference type="Proteomes" id="UP001162030">
    <property type="component" value="Chromosome"/>
</dbReference>
<gene>
    <name evidence="1" type="ORF">MSZNOR_0081</name>
</gene>
<accession>A0ABM9HVU5</accession>